<keyword evidence="1" id="KW-1133">Transmembrane helix</keyword>
<keyword evidence="1" id="KW-0472">Membrane</keyword>
<accession>A0A226DVK3</accession>
<feature type="transmembrane region" description="Helical" evidence="1">
    <location>
        <begin position="12"/>
        <end position="31"/>
    </location>
</feature>
<evidence type="ECO:0000313" key="3">
    <source>
        <dbReference type="Proteomes" id="UP000198287"/>
    </source>
</evidence>
<keyword evidence="3" id="KW-1185">Reference proteome</keyword>
<evidence type="ECO:0000313" key="2">
    <source>
        <dbReference type="EMBL" id="OXA49283.1"/>
    </source>
</evidence>
<protein>
    <submittedName>
        <fullName evidence="2">Uncharacterized protein</fullName>
    </submittedName>
</protein>
<gene>
    <name evidence="2" type="ORF">Fcan01_15768</name>
</gene>
<comment type="caution">
    <text evidence="2">The sequence shown here is derived from an EMBL/GenBank/DDBJ whole genome shotgun (WGS) entry which is preliminary data.</text>
</comment>
<organism evidence="2 3">
    <name type="scientific">Folsomia candida</name>
    <name type="common">Springtail</name>
    <dbReference type="NCBI Taxonomy" id="158441"/>
    <lineage>
        <taxon>Eukaryota</taxon>
        <taxon>Metazoa</taxon>
        <taxon>Ecdysozoa</taxon>
        <taxon>Arthropoda</taxon>
        <taxon>Hexapoda</taxon>
        <taxon>Collembola</taxon>
        <taxon>Entomobryomorpha</taxon>
        <taxon>Isotomoidea</taxon>
        <taxon>Isotomidae</taxon>
        <taxon>Proisotominae</taxon>
        <taxon>Folsomia</taxon>
    </lineage>
</organism>
<keyword evidence="1" id="KW-0812">Transmembrane</keyword>
<name>A0A226DVK3_FOLCA</name>
<reference evidence="2 3" key="1">
    <citation type="submission" date="2015-12" db="EMBL/GenBank/DDBJ databases">
        <title>The genome of Folsomia candida.</title>
        <authorList>
            <person name="Faddeeva A."/>
            <person name="Derks M.F."/>
            <person name="Anvar Y."/>
            <person name="Smit S."/>
            <person name="Van Straalen N."/>
            <person name="Roelofs D."/>
        </authorList>
    </citation>
    <scope>NUCLEOTIDE SEQUENCE [LARGE SCALE GENOMIC DNA]</scope>
    <source>
        <strain evidence="2 3">VU population</strain>
        <tissue evidence="2">Whole body</tissue>
    </source>
</reference>
<feature type="transmembrane region" description="Helical" evidence="1">
    <location>
        <begin position="38"/>
        <end position="60"/>
    </location>
</feature>
<evidence type="ECO:0000256" key="1">
    <source>
        <dbReference type="SAM" id="Phobius"/>
    </source>
</evidence>
<dbReference type="AlphaFoldDB" id="A0A226DVK3"/>
<dbReference type="Proteomes" id="UP000198287">
    <property type="component" value="Unassembled WGS sequence"/>
</dbReference>
<sequence length="185" mass="20338">ASIHLGRGKIVVFVLTITAISVNGIVSIICGNLTRLRVMFCGIFIGVFTPSLVAGCKFLWEPSPFVTLLNMMFALKDSLSAENNNSALWKLGIKYCDHFSTLTAIVSSAFVIAVPLFKPEMPPFLGSLFPSSKNQQWTGLLAHLFLLGLQAWAIIIPTFIFCILVFKIFLGTLLCLGCSLSKFKW</sequence>
<dbReference type="EMBL" id="LNIX01000010">
    <property type="protein sequence ID" value="OXA49283.1"/>
    <property type="molecule type" value="Genomic_DNA"/>
</dbReference>
<proteinExistence type="predicted"/>
<feature type="transmembrane region" description="Helical" evidence="1">
    <location>
        <begin position="161"/>
        <end position="180"/>
    </location>
</feature>
<feature type="non-terminal residue" evidence="2">
    <location>
        <position position="1"/>
    </location>
</feature>